<dbReference type="AlphaFoldDB" id="A0A2P4Y9Q1"/>
<evidence type="ECO:0000313" key="2">
    <source>
        <dbReference type="Proteomes" id="UP000237271"/>
    </source>
</evidence>
<gene>
    <name evidence="1" type="ORF">PHPALM_8498</name>
</gene>
<proteinExistence type="predicted"/>
<dbReference type="EMBL" id="NCKW01004859">
    <property type="protein sequence ID" value="POM74533.1"/>
    <property type="molecule type" value="Genomic_DNA"/>
</dbReference>
<comment type="caution">
    <text evidence="1">The sequence shown here is derived from an EMBL/GenBank/DDBJ whole genome shotgun (WGS) entry which is preliminary data.</text>
</comment>
<accession>A0A2P4Y9Q1</accession>
<dbReference type="Proteomes" id="UP000237271">
    <property type="component" value="Unassembled WGS sequence"/>
</dbReference>
<sequence length="145" mass="16739">MRIKPSLTLNSTTKAIFLHKMTTQCERLAQPDGKYTINITAILWKKLRQSQKLTESTLSFCSTNQDPEKILEDLDDITEKLERQKPIREHEILHVIGLLVVRTLCEHTDGLAKHWAGCTQRHIWEIHKARNVKDSDAGSPLHQHQ</sequence>
<reference evidence="1 2" key="1">
    <citation type="journal article" date="2017" name="Genome Biol. Evol.">
        <title>Phytophthora megakarya and P. palmivora, closely related causal agents of cacao black pod rot, underwent increases in genome sizes and gene numbers by different mechanisms.</title>
        <authorList>
            <person name="Ali S.S."/>
            <person name="Shao J."/>
            <person name="Lary D.J."/>
            <person name="Kronmiller B."/>
            <person name="Shen D."/>
            <person name="Strem M.D."/>
            <person name="Amoako-Attah I."/>
            <person name="Akrofi A.Y."/>
            <person name="Begoude B.A."/>
            <person name="Ten Hoopen G.M."/>
            <person name="Coulibaly K."/>
            <person name="Kebe B.I."/>
            <person name="Melnick R.L."/>
            <person name="Guiltinan M.J."/>
            <person name="Tyler B.M."/>
            <person name="Meinhardt L.W."/>
            <person name="Bailey B.A."/>
        </authorList>
    </citation>
    <scope>NUCLEOTIDE SEQUENCE [LARGE SCALE GENOMIC DNA]</scope>
    <source>
        <strain evidence="2">sbr112.9</strain>
    </source>
</reference>
<organism evidence="1 2">
    <name type="scientific">Phytophthora palmivora</name>
    <dbReference type="NCBI Taxonomy" id="4796"/>
    <lineage>
        <taxon>Eukaryota</taxon>
        <taxon>Sar</taxon>
        <taxon>Stramenopiles</taxon>
        <taxon>Oomycota</taxon>
        <taxon>Peronosporomycetes</taxon>
        <taxon>Peronosporales</taxon>
        <taxon>Peronosporaceae</taxon>
        <taxon>Phytophthora</taxon>
    </lineage>
</organism>
<name>A0A2P4Y9Q1_9STRA</name>
<protein>
    <submittedName>
        <fullName evidence="1">Uncharacterized protein</fullName>
    </submittedName>
</protein>
<keyword evidence="2" id="KW-1185">Reference proteome</keyword>
<evidence type="ECO:0000313" key="1">
    <source>
        <dbReference type="EMBL" id="POM74533.1"/>
    </source>
</evidence>